<evidence type="ECO:0000256" key="1">
    <source>
        <dbReference type="SAM" id="MobiDB-lite"/>
    </source>
</evidence>
<dbReference type="SUPFAM" id="SSF52980">
    <property type="entry name" value="Restriction endonuclease-like"/>
    <property type="match status" value="1"/>
</dbReference>
<dbReference type="OrthoDB" id="428258at2"/>
<protein>
    <recommendedName>
        <fullName evidence="2">Putative restriction endonuclease domain-containing protein</fullName>
    </recommendedName>
</protein>
<dbReference type="InterPro" id="IPR008538">
    <property type="entry name" value="Uma2"/>
</dbReference>
<dbReference type="eggNOG" id="COG4636">
    <property type="taxonomic scope" value="Bacteria"/>
</dbReference>
<dbReference type="PANTHER" id="PTHR33352:SF3">
    <property type="entry name" value="SLR1612 PROTEIN"/>
    <property type="match status" value="1"/>
</dbReference>
<sequence>MVNYNKLLNLPSSDELPDSDNKPVDHEIQVIIPNLLKQILNLLWGDRQDWFFGVNMGIYHTTGSNPRIAIVPDGFLSLGVTRLKNDNLRPSYILWEENYIVPILVLEIVSKTYGDEYEQKMIDYARMGVLYYVIYNPDYSKRDKHKQFEVYHLRNGVYEPQLGNPVWMPEIGLGIGSEVGNHERCQREWLYWYDSQGNRLMTPEEKTLQQQQRAEQERQRAEQERQRAEQERQRAEKLEQMLRSLGIDPEQL</sequence>
<reference evidence="3" key="1">
    <citation type="submission" date="2006-06" db="EMBL/GenBank/DDBJ databases">
        <title>Complete sequence of Trichodesmium erythraeum IMS101.</title>
        <authorList>
            <consortium name="US DOE Joint Genome Institute"/>
            <person name="Copeland A."/>
            <person name="Lucas S."/>
            <person name="Lapidus A."/>
            <person name="Barry K."/>
            <person name="Detter J.C."/>
            <person name="Glavina del Rio T."/>
            <person name="Hammon N."/>
            <person name="Israni S."/>
            <person name="Dalin E."/>
            <person name="Tice H."/>
            <person name="Pitluck S."/>
            <person name="Kiss H."/>
            <person name="Munk A.C."/>
            <person name="Brettin T."/>
            <person name="Bruce D."/>
            <person name="Han C."/>
            <person name="Tapia R."/>
            <person name="Gilna P."/>
            <person name="Schmutz J."/>
            <person name="Larimer F."/>
            <person name="Land M."/>
            <person name="Hauser L."/>
            <person name="Kyrpides N."/>
            <person name="Kim E."/>
            <person name="Richardson P."/>
        </authorList>
    </citation>
    <scope>NUCLEOTIDE SEQUENCE [LARGE SCALE GENOMIC DNA]</scope>
    <source>
        <strain evidence="3">IMS101</strain>
    </source>
</reference>
<feature type="compositionally biased region" description="Basic and acidic residues" evidence="1">
    <location>
        <begin position="214"/>
        <end position="236"/>
    </location>
</feature>
<accession>Q110T6</accession>
<dbReference type="KEGG" id="ter:Tery_2812"/>
<dbReference type="CDD" id="cd06260">
    <property type="entry name" value="DUF820-like"/>
    <property type="match status" value="1"/>
</dbReference>
<feature type="region of interest" description="Disordered" evidence="1">
    <location>
        <begin position="208"/>
        <end position="236"/>
    </location>
</feature>
<dbReference type="HOGENOM" id="CLU_075279_2_0_3"/>
<dbReference type="Gene3D" id="3.90.1570.10">
    <property type="entry name" value="tt1808, chain A"/>
    <property type="match status" value="1"/>
</dbReference>
<name>Q110T6_TRIEI</name>
<proteinExistence type="predicted"/>
<dbReference type="STRING" id="203124.Tery_2812"/>
<gene>
    <name evidence="3" type="ordered locus">Tery_2812</name>
</gene>
<evidence type="ECO:0000313" key="3">
    <source>
        <dbReference type="EMBL" id="ABG51988.1"/>
    </source>
</evidence>
<dbReference type="RefSeq" id="WP_011612349.1">
    <property type="nucleotide sequence ID" value="NC_008312.1"/>
</dbReference>
<dbReference type="EMBL" id="CP000393">
    <property type="protein sequence ID" value="ABG51988.1"/>
    <property type="molecule type" value="Genomic_DNA"/>
</dbReference>
<dbReference type="InterPro" id="IPR012296">
    <property type="entry name" value="Nuclease_put_TT1808"/>
</dbReference>
<evidence type="ECO:0000259" key="2">
    <source>
        <dbReference type="Pfam" id="PF05685"/>
    </source>
</evidence>
<feature type="domain" description="Putative restriction endonuclease" evidence="2">
    <location>
        <begin position="23"/>
        <end position="163"/>
    </location>
</feature>
<dbReference type="PANTHER" id="PTHR33352">
    <property type="entry name" value="SLR1095 PROTEIN"/>
    <property type="match status" value="1"/>
</dbReference>
<organism evidence="3">
    <name type="scientific">Trichodesmium erythraeum (strain IMS101)</name>
    <dbReference type="NCBI Taxonomy" id="203124"/>
    <lineage>
        <taxon>Bacteria</taxon>
        <taxon>Bacillati</taxon>
        <taxon>Cyanobacteriota</taxon>
        <taxon>Cyanophyceae</taxon>
        <taxon>Oscillatoriophycideae</taxon>
        <taxon>Oscillatoriales</taxon>
        <taxon>Microcoleaceae</taxon>
        <taxon>Trichodesmium</taxon>
    </lineage>
</organism>
<dbReference type="AlphaFoldDB" id="Q110T6"/>
<dbReference type="InterPro" id="IPR011335">
    <property type="entry name" value="Restrct_endonuc-II-like"/>
</dbReference>
<dbReference type="Pfam" id="PF05685">
    <property type="entry name" value="Uma2"/>
    <property type="match status" value="1"/>
</dbReference>